<dbReference type="EMBL" id="CAJVCH010005457">
    <property type="protein sequence ID" value="CAG7657886.1"/>
    <property type="molecule type" value="Genomic_DNA"/>
</dbReference>
<name>A0A8J2IYS8_9HEXA</name>
<accession>A0A8J2IYS8</accession>
<comment type="caution">
    <text evidence="1">The sequence shown here is derived from an EMBL/GenBank/DDBJ whole genome shotgun (WGS) entry which is preliminary data.</text>
</comment>
<sequence>MFIGMATHLLKIKYYLPRPTFSWSRRAIISRTTAGRETGKDTTRSSFNYTISHHHHPPNPCVYEWIRVCSFSNHQHN</sequence>
<dbReference type="Proteomes" id="UP000708208">
    <property type="component" value="Unassembled WGS sequence"/>
</dbReference>
<keyword evidence="2" id="KW-1185">Reference proteome</keyword>
<organism evidence="1 2">
    <name type="scientific">Allacma fusca</name>
    <dbReference type="NCBI Taxonomy" id="39272"/>
    <lineage>
        <taxon>Eukaryota</taxon>
        <taxon>Metazoa</taxon>
        <taxon>Ecdysozoa</taxon>
        <taxon>Arthropoda</taxon>
        <taxon>Hexapoda</taxon>
        <taxon>Collembola</taxon>
        <taxon>Symphypleona</taxon>
        <taxon>Sminthuridae</taxon>
        <taxon>Allacma</taxon>
    </lineage>
</organism>
<evidence type="ECO:0000313" key="2">
    <source>
        <dbReference type="Proteomes" id="UP000708208"/>
    </source>
</evidence>
<gene>
    <name evidence="1" type="ORF">AFUS01_LOCUS996</name>
</gene>
<evidence type="ECO:0000313" key="1">
    <source>
        <dbReference type="EMBL" id="CAG7657886.1"/>
    </source>
</evidence>
<reference evidence="1" key="1">
    <citation type="submission" date="2021-06" db="EMBL/GenBank/DDBJ databases">
        <authorList>
            <person name="Hodson N. C."/>
            <person name="Mongue J. A."/>
            <person name="Jaron S. K."/>
        </authorList>
    </citation>
    <scope>NUCLEOTIDE SEQUENCE</scope>
</reference>
<dbReference type="AlphaFoldDB" id="A0A8J2IYS8"/>
<protein>
    <submittedName>
        <fullName evidence="1">Uncharacterized protein</fullName>
    </submittedName>
</protein>
<proteinExistence type="predicted"/>